<gene>
    <name evidence="2" type="primary">LOC112458673</name>
</gene>
<dbReference type="RefSeq" id="XP_024878190.1">
    <property type="nucleotide sequence ID" value="XM_025022422.1"/>
</dbReference>
<dbReference type="OrthoDB" id="7699099at2759"/>
<dbReference type="Pfam" id="PF05380">
    <property type="entry name" value="Peptidase_A17"/>
    <property type="match status" value="1"/>
</dbReference>
<dbReference type="Proteomes" id="UP000504618">
    <property type="component" value="Unplaced"/>
</dbReference>
<dbReference type="AlphaFoldDB" id="A0A6J1QBN8"/>
<sequence>MENGTYIDDFFGGKDTLEKACKVADQVNRLCMAGGFTLKKWINNDPYVLKFIPKQNRISASTIQIDDSSIVHALGLAWHPSTDQFNFTLRLDEPKTIYKRTILSTISKLFDPLGFISPITITGKILIQELWSSGLGWDDSLPPVLIDKWSDFIKRLQDASNFTFPRWIGFNSIDSFELHGFCDASQQAISAVVYLRFCSSDASVTTTLVASKTKVAPLKRLTIPRLELLGAVLLVKLVKSILLTMGKPVPIFAGIDSQVAYTWITNHPSRWKEFVHNRVCYIQETLPQCKWRLVPGVENSADLATRGITSSQLTESSI</sequence>
<dbReference type="PANTHER" id="PTHR47331">
    <property type="entry name" value="PHD-TYPE DOMAIN-CONTAINING PROTEIN"/>
    <property type="match status" value="1"/>
</dbReference>
<name>A0A6J1QBN8_9HYME</name>
<reference evidence="2" key="1">
    <citation type="submission" date="2025-08" db="UniProtKB">
        <authorList>
            <consortium name="RefSeq"/>
        </authorList>
    </citation>
    <scope>IDENTIFICATION</scope>
    <source>
        <tissue evidence="2">Whole body</tissue>
    </source>
</reference>
<protein>
    <submittedName>
        <fullName evidence="2">Uncharacterized protein LOC112458673</fullName>
    </submittedName>
</protein>
<organism evidence="1 2">
    <name type="scientific">Temnothorax curvispinosus</name>
    <dbReference type="NCBI Taxonomy" id="300111"/>
    <lineage>
        <taxon>Eukaryota</taxon>
        <taxon>Metazoa</taxon>
        <taxon>Ecdysozoa</taxon>
        <taxon>Arthropoda</taxon>
        <taxon>Hexapoda</taxon>
        <taxon>Insecta</taxon>
        <taxon>Pterygota</taxon>
        <taxon>Neoptera</taxon>
        <taxon>Endopterygota</taxon>
        <taxon>Hymenoptera</taxon>
        <taxon>Apocrita</taxon>
        <taxon>Aculeata</taxon>
        <taxon>Formicoidea</taxon>
        <taxon>Formicidae</taxon>
        <taxon>Myrmicinae</taxon>
        <taxon>Temnothorax</taxon>
    </lineage>
</organism>
<dbReference type="GeneID" id="112458673"/>
<accession>A0A6J1QBN8</accession>
<keyword evidence="1" id="KW-1185">Reference proteome</keyword>
<evidence type="ECO:0000313" key="2">
    <source>
        <dbReference type="RefSeq" id="XP_024878190.1"/>
    </source>
</evidence>
<dbReference type="InterPro" id="IPR008042">
    <property type="entry name" value="Retrotrans_Pao"/>
</dbReference>
<evidence type="ECO:0000313" key="1">
    <source>
        <dbReference type="Proteomes" id="UP000504618"/>
    </source>
</evidence>
<proteinExistence type="predicted"/>